<comment type="similarity">
    <text evidence="1">Belongs to the bacterial solute-binding protein ModA family.</text>
</comment>
<dbReference type="PIRSF" id="PIRSF004846">
    <property type="entry name" value="ModA"/>
    <property type="match status" value="1"/>
</dbReference>
<dbReference type="PANTHER" id="PTHR30632">
    <property type="entry name" value="MOLYBDATE-BINDING PERIPLASMIC PROTEIN"/>
    <property type="match status" value="1"/>
</dbReference>
<dbReference type="GO" id="GO:0030973">
    <property type="term" value="F:molybdate ion binding"/>
    <property type="evidence" value="ECO:0007669"/>
    <property type="project" value="TreeGrafter"/>
</dbReference>
<keyword evidence="2 6" id="KW-0500">Molybdenum</keyword>
<dbReference type="PANTHER" id="PTHR30632:SF17">
    <property type="entry name" value="MOLYBDATE-BINDING PROTEIN MODA"/>
    <property type="match status" value="1"/>
</dbReference>
<dbReference type="SUPFAM" id="SSF53850">
    <property type="entry name" value="Periplasmic binding protein-like II"/>
    <property type="match status" value="1"/>
</dbReference>
<keyword evidence="4" id="KW-0732">Signal</keyword>
<dbReference type="AlphaFoldDB" id="A0A1B2EJ99"/>
<sequence length="271" mass="28172">MRSTRSSGGRFAKMALLGLLLSGFALVGGASAQSRDVLVFAAASLKNALDDAGAAWMRETGKRVTVSYAASNALAKQIEAGAPADLFVSADLDWMDYLASKGLIKPESRISLLGNSLVLVAPKGSTQQVTLQPGIDLAAILGGNRLAMGHVDAVPAGKYGKAALEHLGAWAGVKDKIAQADNVRAALLLVSRGEAPLGIVYKTDAVSDPNVSIVATFPEESHPPIVYPVALTKDSSNPDAAAFLAFLRSDKTKPFFEKQGFTFVGKATSGS</sequence>
<name>A0A1B2EJ99_9HYPH</name>
<dbReference type="GO" id="GO:0046872">
    <property type="term" value="F:metal ion binding"/>
    <property type="evidence" value="ECO:0007669"/>
    <property type="project" value="UniProtKB-KW"/>
</dbReference>
<dbReference type="EMBL" id="CP016616">
    <property type="protein sequence ID" value="ANY80041.1"/>
    <property type="molecule type" value="Genomic_DNA"/>
</dbReference>
<proteinExistence type="inferred from homology"/>
<dbReference type="Gene3D" id="3.40.190.10">
    <property type="entry name" value="Periplasmic binding protein-like II"/>
    <property type="match status" value="2"/>
</dbReference>
<organism evidence="7">
    <name type="scientific">Microvirga ossetica</name>
    <dbReference type="NCBI Taxonomy" id="1882682"/>
    <lineage>
        <taxon>Bacteria</taxon>
        <taxon>Pseudomonadati</taxon>
        <taxon>Pseudomonadota</taxon>
        <taxon>Alphaproteobacteria</taxon>
        <taxon>Hyphomicrobiales</taxon>
        <taxon>Methylobacteriaceae</taxon>
        <taxon>Microvirga</taxon>
    </lineage>
</organism>
<evidence type="ECO:0000256" key="1">
    <source>
        <dbReference type="ARBA" id="ARBA00009175"/>
    </source>
</evidence>
<feature type="binding site" evidence="6">
    <location>
        <position position="156"/>
    </location>
    <ligand>
        <name>molybdate</name>
        <dbReference type="ChEBI" id="CHEBI:36264"/>
    </ligand>
</feature>
<gene>
    <name evidence="7" type="ORF">BB934_18900</name>
</gene>
<evidence type="ECO:0000256" key="4">
    <source>
        <dbReference type="ARBA" id="ARBA00022729"/>
    </source>
</evidence>
<dbReference type="GO" id="GO:1901359">
    <property type="term" value="F:tungstate binding"/>
    <property type="evidence" value="ECO:0007669"/>
    <property type="project" value="UniProtKB-ARBA"/>
</dbReference>
<dbReference type="InterPro" id="IPR005950">
    <property type="entry name" value="ModA"/>
</dbReference>
<dbReference type="NCBIfam" id="NF007958">
    <property type="entry name" value="PRK10677.1"/>
    <property type="match status" value="1"/>
</dbReference>
<evidence type="ECO:0000256" key="2">
    <source>
        <dbReference type="ARBA" id="ARBA00022505"/>
    </source>
</evidence>
<dbReference type="GO" id="GO:0015689">
    <property type="term" value="P:molybdate ion transport"/>
    <property type="evidence" value="ECO:0007669"/>
    <property type="project" value="InterPro"/>
</dbReference>
<feature type="binding site" evidence="6">
    <location>
        <position position="44"/>
    </location>
    <ligand>
        <name>molybdate</name>
        <dbReference type="ChEBI" id="CHEBI:36264"/>
    </ligand>
</feature>
<dbReference type="OrthoDB" id="9785015at2"/>
<evidence type="ECO:0000256" key="5">
    <source>
        <dbReference type="ARBA" id="ARBA00062515"/>
    </source>
</evidence>
<dbReference type="InterPro" id="IPR050682">
    <property type="entry name" value="ModA/WtpA"/>
</dbReference>
<dbReference type="KEGG" id="moc:BB934_18900"/>
<dbReference type="GO" id="GO:0030288">
    <property type="term" value="C:outer membrane-bounded periplasmic space"/>
    <property type="evidence" value="ECO:0007669"/>
    <property type="project" value="TreeGrafter"/>
</dbReference>
<feature type="binding site" evidence="6">
    <location>
        <position position="201"/>
    </location>
    <ligand>
        <name>molybdate</name>
        <dbReference type="ChEBI" id="CHEBI:36264"/>
    </ligand>
</feature>
<evidence type="ECO:0000256" key="3">
    <source>
        <dbReference type="ARBA" id="ARBA00022723"/>
    </source>
</evidence>
<feature type="binding site" evidence="6">
    <location>
        <position position="71"/>
    </location>
    <ligand>
        <name>molybdate</name>
        <dbReference type="ChEBI" id="CHEBI:36264"/>
    </ligand>
</feature>
<keyword evidence="3 6" id="KW-0479">Metal-binding</keyword>
<dbReference type="Pfam" id="PF13531">
    <property type="entry name" value="SBP_bac_11"/>
    <property type="match status" value="1"/>
</dbReference>
<protein>
    <submittedName>
        <fullName evidence="7">Molybdate ABC transporter substrate-binding protein</fullName>
    </submittedName>
</protein>
<dbReference type="NCBIfam" id="TIGR01256">
    <property type="entry name" value="modA"/>
    <property type="match status" value="1"/>
</dbReference>
<dbReference type="FunFam" id="3.40.190.10:FF:000035">
    <property type="entry name" value="Molybdate ABC transporter substrate-binding protein"/>
    <property type="match status" value="1"/>
</dbReference>
<evidence type="ECO:0000313" key="7">
    <source>
        <dbReference type="EMBL" id="ANY80041.1"/>
    </source>
</evidence>
<accession>A0A1B2EJ99</accession>
<dbReference type="CDD" id="cd13536">
    <property type="entry name" value="PBP2_EcModA"/>
    <property type="match status" value="1"/>
</dbReference>
<reference evidence="7" key="1">
    <citation type="submission" date="2016-07" db="EMBL/GenBank/DDBJ databases">
        <title>Microvirga ossetica sp. nov. a new species of rhizobia isolated from root nodules of the legume species Vicia alpestris Steven originated from North Ossetia region in the Caucasus.</title>
        <authorList>
            <person name="Safronova V.I."/>
            <person name="Kuznetsova I.G."/>
            <person name="Sazanova A.L."/>
            <person name="Belimov A."/>
            <person name="Andronov E."/>
            <person name="Osledkin Y.S."/>
            <person name="Onishchuk O.P."/>
            <person name="Kurchak O.N."/>
            <person name="Shaposhnikov A.I."/>
            <person name="Willems A."/>
            <person name="Tikhonovich I.A."/>
        </authorList>
    </citation>
    <scope>NUCLEOTIDE SEQUENCE [LARGE SCALE GENOMIC DNA]</scope>
    <source>
        <strain evidence="7">V5/3M</strain>
    </source>
</reference>
<feature type="binding site" evidence="6">
    <location>
        <position position="183"/>
    </location>
    <ligand>
        <name>molybdate</name>
        <dbReference type="ChEBI" id="CHEBI:36264"/>
    </ligand>
</feature>
<comment type="subunit">
    <text evidence="5">The complex is composed of two ATP-binding proteins (ModC), two transmembrane proteins (ModB) and a solute-binding protein (ModA).</text>
</comment>
<evidence type="ECO:0000256" key="6">
    <source>
        <dbReference type="PIRSR" id="PIRSR004846-1"/>
    </source>
</evidence>
<dbReference type="RefSeq" id="WP_099511053.1">
    <property type="nucleotide sequence ID" value="NZ_CP016616.1"/>
</dbReference>